<reference evidence="2 3" key="1">
    <citation type="submission" date="2019-06" db="EMBL/GenBank/DDBJ databases">
        <title>Draft genomes of female and male turbot (Scophthalmus maximus).</title>
        <authorList>
            <person name="Xu H."/>
            <person name="Xu X.-W."/>
            <person name="Shao C."/>
            <person name="Chen S."/>
        </authorList>
    </citation>
    <scope>NUCLEOTIDE SEQUENCE [LARGE SCALE GENOMIC DNA]</scope>
    <source>
        <strain evidence="2">Ysfricsl-2016a</strain>
        <tissue evidence="2">Blood</tissue>
    </source>
</reference>
<dbReference type="EMBL" id="VEVO01000003">
    <property type="protein sequence ID" value="KAF0044325.1"/>
    <property type="molecule type" value="Genomic_DNA"/>
</dbReference>
<feature type="region of interest" description="Disordered" evidence="1">
    <location>
        <begin position="1"/>
        <end position="60"/>
    </location>
</feature>
<evidence type="ECO:0000313" key="2">
    <source>
        <dbReference type="EMBL" id="KAF0044325.1"/>
    </source>
</evidence>
<organism evidence="2 3">
    <name type="scientific">Scophthalmus maximus</name>
    <name type="common">Turbot</name>
    <name type="synonym">Psetta maxima</name>
    <dbReference type="NCBI Taxonomy" id="52904"/>
    <lineage>
        <taxon>Eukaryota</taxon>
        <taxon>Metazoa</taxon>
        <taxon>Chordata</taxon>
        <taxon>Craniata</taxon>
        <taxon>Vertebrata</taxon>
        <taxon>Euteleostomi</taxon>
        <taxon>Actinopterygii</taxon>
        <taxon>Neopterygii</taxon>
        <taxon>Teleostei</taxon>
        <taxon>Neoteleostei</taxon>
        <taxon>Acanthomorphata</taxon>
        <taxon>Carangaria</taxon>
        <taxon>Pleuronectiformes</taxon>
        <taxon>Pleuronectoidei</taxon>
        <taxon>Scophthalmidae</taxon>
        <taxon>Scophthalmus</taxon>
    </lineage>
</organism>
<evidence type="ECO:0000256" key="1">
    <source>
        <dbReference type="SAM" id="MobiDB-lite"/>
    </source>
</evidence>
<dbReference type="Proteomes" id="UP000438429">
    <property type="component" value="Unassembled WGS sequence"/>
</dbReference>
<comment type="caution">
    <text evidence="2">The sequence shown here is derived from an EMBL/GenBank/DDBJ whole genome shotgun (WGS) entry which is preliminary data.</text>
</comment>
<accession>A0A6A4TGK6</accession>
<protein>
    <submittedName>
        <fullName evidence="2">Uncharacterized protein</fullName>
    </submittedName>
</protein>
<feature type="compositionally biased region" description="Basic and acidic residues" evidence="1">
    <location>
        <begin position="1"/>
        <end position="13"/>
    </location>
</feature>
<dbReference type="AlphaFoldDB" id="A0A6A4TGK6"/>
<evidence type="ECO:0000313" key="3">
    <source>
        <dbReference type="Proteomes" id="UP000438429"/>
    </source>
</evidence>
<sequence length="104" mass="11591">MRHGLVERDDWGRSRCHSTRLSSTIGSFGRNPSPSPPRYQWQHQLEAEPRGRSSSSGGQFGKLSPYLFVIRKINDSHGCRLAVARDACEFDSSVRSSVPVSRCG</sequence>
<proteinExistence type="predicted"/>
<name>A0A6A4TGK6_SCOMX</name>
<gene>
    <name evidence="2" type="ORF">F2P81_003483</name>
</gene>
<feature type="compositionally biased region" description="Polar residues" evidence="1">
    <location>
        <begin position="19"/>
        <end position="32"/>
    </location>
</feature>